<evidence type="ECO:0000256" key="2">
    <source>
        <dbReference type="SAM" id="Phobius"/>
    </source>
</evidence>
<dbReference type="WBParaSite" id="TTAC_0001065501-mRNA-1">
    <property type="protein sequence ID" value="TTAC_0001065501-mRNA-1"/>
    <property type="gene ID" value="TTAC_0001065501"/>
</dbReference>
<keyword evidence="4" id="KW-1185">Reference proteome</keyword>
<accession>A0A0R3XAS8</accession>
<feature type="region of interest" description="Disordered" evidence="1">
    <location>
        <begin position="203"/>
        <end position="232"/>
    </location>
</feature>
<organism evidence="5">
    <name type="scientific">Hydatigena taeniaeformis</name>
    <name type="common">Feline tapeworm</name>
    <name type="synonym">Taenia taeniaeformis</name>
    <dbReference type="NCBI Taxonomy" id="6205"/>
    <lineage>
        <taxon>Eukaryota</taxon>
        <taxon>Metazoa</taxon>
        <taxon>Spiralia</taxon>
        <taxon>Lophotrochozoa</taxon>
        <taxon>Platyhelminthes</taxon>
        <taxon>Cestoda</taxon>
        <taxon>Eucestoda</taxon>
        <taxon>Cyclophyllidea</taxon>
        <taxon>Taeniidae</taxon>
        <taxon>Hydatigera</taxon>
    </lineage>
</organism>
<dbReference type="PROSITE" id="PS51257">
    <property type="entry name" value="PROKAR_LIPOPROTEIN"/>
    <property type="match status" value="1"/>
</dbReference>
<keyword evidence="2" id="KW-0472">Membrane</keyword>
<dbReference type="EMBL" id="UYWX01021972">
    <property type="protein sequence ID" value="VDM35618.1"/>
    <property type="molecule type" value="Genomic_DNA"/>
</dbReference>
<evidence type="ECO:0000313" key="3">
    <source>
        <dbReference type="EMBL" id="VDM35618.1"/>
    </source>
</evidence>
<feature type="transmembrane region" description="Helical" evidence="2">
    <location>
        <begin position="7"/>
        <end position="29"/>
    </location>
</feature>
<sequence>MHVRCPAFILLAVLSCVFIGRMVLLWPSMTDIQRRCCVRQHSNEWKASDQAQRPLATRYASQDNGLSPFTNSGYLSPRLKSSSSTCMRDVKEVFTIRQIMRDTLEIRRKPQSGDNKTIVQRQQHKKEFLRSWSRERIIVTEEIIYPMTSLTVTSASGSFSSITGPQSKPYYPLERYNTSGRSLPLPSVTLVGVLPSHVADHGRHIPVTTTSNGRTSLTRDRRSRLRRQVSEPESSTLLFSDLSPASSMVDAKVIDVRKIPGGSLSPRQMLSQTSLRPSDSTAHKRAISPHFPTTEYSLMEHADEDQLV</sequence>
<evidence type="ECO:0000313" key="4">
    <source>
        <dbReference type="Proteomes" id="UP000274429"/>
    </source>
</evidence>
<dbReference type="OrthoDB" id="6272112at2759"/>
<reference evidence="3 4" key="2">
    <citation type="submission" date="2018-11" db="EMBL/GenBank/DDBJ databases">
        <authorList>
            <consortium name="Pathogen Informatics"/>
        </authorList>
    </citation>
    <scope>NUCLEOTIDE SEQUENCE [LARGE SCALE GENOMIC DNA]</scope>
</reference>
<proteinExistence type="predicted"/>
<evidence type="ECO:0000256" key="1">
    <source>
        <dbReference type="SAM" id="MobiDB-lite"/>
    </source>
</evidence>
<keyword evidence="2" id="KW-0812">Transmembrane</keyword>
<dbReference type="STRING" id="6205.A0A0R3XAS8"/>
<feature type="region of interest" description="Disordered" evidence="1">
    <location>
        <begin position="261"/>
        <end position="287"/>
    </location>
</feature>
<gene>
    <name evidence="3" type="ORF">TTAC_LOCUS10638</name>
</gene>
<protein>
    <submittedName>
        <fullName evidence="5">Transmembrane protein</fullName>
    </submittedName>
</protein>
<dbReference type="Proteomes" id="UP000274429">
    <property type="component" value="Unassembled WGS sequence"/>
</dbReference>
<feature type="compositionally biased region" description="Polar residues" evidence="1">
    <location>
        <begin position="265"/>
        <end position="280"/>
    </location>
</feature>
<evidence type="ECO:0000313" key="5">
    <source>
        <dbReference type="WBParaSite" id="TTAC_0001065501-mRNA-1"/>
    </source>
</evidence>
<reference evidence="5" key="1">
    <citation type="submission" date="2017-02" db="UniProtKB">
        <authorList>
            <consortium name="WormBaseParasite"/>
        </authorList>
    </citation>
    <scope>IDENTIFICATION</scope>
</reference>
<keyword evidence="2" id="KW-1133">Transmembrane helix</keyword>
<dbReference type="AlphaFoldDB" id="A0A0R3XAS8"/>
<name>A0A0R3XAS8_HYDTA</name>